<proteinExistence type="predicted"/>
<evidence type="ECO:0000313" key="2">
    <source>
        <dbReference type="Proteomes" id="UP000217276"/>
    </source>
</evidence>
<dbReference type="Proteomes" id="UP000217276">
    <property type="component" value="Chromosome"/>
</dbReference>
<accession>A0A250FE59</accession>
<keyword evidence="2" id="KW-1185">Reference proteome</keyword>
<name>A0A250FE59_9FLAO</name>
<dbReference type="EMBL" id="CP022384">
    <property type="protein sequence ID" value="ATA82286.1"/>
    <property type="molecule type" value="Genomic_DNA"/>
</dbReference>
<organism evidence="1 2">
    <name type="scientific">Capnocytophaga leadbetteri</name>
    <dbReference type="NCBI Taxonomy" id="327575"/>
    <lineage>
        <taxon>Bacteria</taxon>
        <taxon>Pseudomonadati</taxon>
        <taxon>Bacteroidota</taxon>
        <taxon>Flavobacteriia</taxon>
        <taxon>Flavobacteriales</taxon>
        <taxon>Flavobacteriaceae</taxon>
        <taxon>Capnocytophaga</taxon>
    </lineage>
</organism>
<sequence length="84" mass="9716">MPYTITITNDSPQALAYVEKARKLDFVKVTEIKKPKKVALSQSLDFTPKEKELQRKINRGLQELEDFRAGKVQLKKLEDVLNEI</sequence>
<dbReference type="RefSeq" id="WP_095914317.1">
    <property type="nucleotide sequence ID" value="NZ_CP022384.1"/>
</dbReference>
<reference evidence="2" key="1">
    <citation type="submission" date="2017-06" db="EMBL/GenBank/DDBJ databases">
        <title>Capnocytophaga spp. assemblies.</title>
        <authorList>
            <person name="Gulvik C.A."/>
        </authorList>
    </citation>
    <scope>NUCLEOTIDE SEQUENCE [LARGE SCALE GENOMIC DNA]</scope>
    <source>
        <strain evidence="2">H6253</strain>
    </source>
</reference>
<protein>
    <submittedName>
        <fullName evidence="1">Uncharacterized protein</fullName>
    </submittedName>
</protein>
<dbReference type="AlphaFoldDB" id="A0A250FE59"/>
<gene>
    <name evidence="1" type="ORF">CGC53_07990</name>
</gene>
<evidence type="ECO:0000313" key="1">
    <source>
        <dbReference type="EMBL" id="ATA82286.1"/>
    </source>
</evidence>
<dbReference type="KEGG" id="clk:CGC53_07990"/>